<gene>
    <name evidence="2" type="ORF">BpHYR1_013098</name>
</gene>
<dbReference type="Proteomes" id="UP000276133">
    <property type="component" value="Unassembled WGS sequence"/>
</dbReference>
<evidence type="ECO:0000256" key="1">
    <source>
        <dbReference type="SAM" id="SignalP"/>
    </source>
</evidence>
<name>A0A3M7P933_BRAPC</name>
<proteinExistence type="predicted"/>
<feature type="signal peptide" evidence="1">
    <location>
        <begin position="1"/>
        <end position="23"/>
    </location>
</feature>
<evidence type="ECO:0000313" key="2">
    <source>
        <dbReference type="EMBL" id="RMZ95568.1"/>
    </source>
</evidence>
<keyword evidence="1" id="KW-0732">Signal</keyword>
<evidence type="ECO:0000313" key="3">
    <source>
        <dbReference type="Proteomes" id="UP000276133"/>
    </source>
</evidence>
<feature type="chain" id="PRO_5018290313" evidence="1">
    <location>
        <begin position="24"/>
        <end position="66"/>
    </location>
</feature>
<reference evidence="2 3" key="1">
    <citation type="journal article" date="2018" name="Sci. Rep.">
        <title>Genomic signatures of local adaptation to the degree of environmental predictability in rotifers.</title>
        <authorList>
            <person name="Franch-Gras L."/>
            <person name="Hahn C."/>
            <person name="Garcia-Roger E.M."/>
            <person name="Carmona M.J."/>
            <person name="Serra M."/>
            <person name="Gomez A."/>
        </authorList>
    </citation>
    <scope>NUCLEOTIDE SEQUENCE [LARGE SCALE GENOMIC DNA]</scope>
    <source>
        <strain evidence="2">HYR1</strain>
    </source>
</reference>
<protein>
    <submittedName>
        <fullName evidence="2">Uncharacterized protein</fullName>
    </submittedName>
</protein>
<organism evidence="2 3">
    <name type="scientific">Brachionus plicatilis</name>
    <name type="common">Marine rotifer</name>
    <name type="synonym">Brachionus muelleri</name>
    <dbReference type="NCBI Taxonomy" id="10195"/>
    <lineage>
        <taxon>Eukaryota</taxon>
        <taxon>Metazoa</taxon>
        <taxon>Spiralia</taxon>
        <taxon>Gnathifera</taxon>
        <taxon>Rotifera</taxon>
        <taxon>Eurotatoria</taxon>
        <taxon>Monogononta</taxon>
        <taxon>Pseudotrocha</taxon>
        <taxon>Ploima</taxon>
        <taxon>Brachionidae</taxon>
        <taxon>Brachionus</taxon>
    </lineage>
</organism>
<comment type="caution">
    <text evidence="2">The sequence shown here is derived from an EMBL/GenBank/DDBJ whole genome shotgun (WGS) entry which is preliminary data.</text>
</comment>
<accession>A0A3M7P933</accession>
<dbReference type="EMBL" id="REGN01012371">
    <property type="protein sequence ID" value="RMZ95568.1"/>
    <property type="molecule type" value="Genomic_DNA"/>
</dbReference>
<dbReference type="AlphaFoldDB" id="A0A3M7P933"/>
<sequence length="66" mass="7868">MFLTESWVLALWSLIHQNPGVICKTYDYQPNFFLTIEEFSYLLKRSKFLIAKGFYHSDHAIKILIK</sequence>
<keyword evidence="3" id="KW-1185">Reference proteome</keyword>